<dbReference type="AlphaFoldDB" id="B4RE29"/>
<reference evidence="2 3" key="1">
    <citation type="journal article" date="2008" name="BMC Genomics">
        <title>Complete genome of Phenylobacterium zucineum - a novel facultative intracellular bacterium isolated from human erythroleukemia cell line K562.</title>
        <authorList>
            <person name="Luo Y."/>
            <person name="Xu X."/>
            <person name="Ding Z."/>
            <person name="Liu Z."/>
            <person name="Zhang B."/>
            <person name="Yan Z."/>
            <person name="Sun J."/>
            <person name="Hu S."/>
            <person name="Hu X."/>
        </authorList>
    </citation>
    <scope>NUCLEOTIDE SEQUENCE [LARGE SCALE GENOMIC DNA]</scope>
    <source>
        <strain evidence="2 3">HLK1</strain>
    </source>
</reference>
<dbReference type="PANTHER" id="PTHR48079">
    <property type="entry name" value="PROTEIN YEEZ"/>
    <property type="match status" value="1"/>
</dbReference>
<dbReference type="HOGENOM" id="CLU_007383_6_1_5"/>
<organism evidence="2 3">
    <name type="scientific">Phenylobacterium zucineum (strain HLK1)</name>
    <dbReference type="NCBI Taxonomy" id="450851"/>
    <lineage>
        <taxon>Bacteria</taxon>
        <taxon>Pseudomonadati</taxon>
        <taxon>Pseudomonadota</taxon>
        <taxon>Alphaproteobacteria</taxon>
        <taxon>Caulobacterales</taxon>
        <taxon>Caulobacteraceae</taxon>
        <taxon>Phenylobacterium</taxon>
    </lineage>
</organism>
<dbReference type="STRING" id="450851.PHZ_c2051"/>
<feature type="domain" description="NAD-dependent epimerase/dehydratase" evidence="1">
    <location>
        <begin position="5"/>
        <end position="169"/>
    </location>
</feature>
<gene>
    <name evidence="2" type="ordered locus">PHZ_c2051</name>
</gene>
<dbReference type="EMBL" id="CP000747">
    <property type="protein sequence ID" value="ACG78462.1"/>
    <property type="molecule type" value="Genomic_DNA"/>
</dbReference>
<name>B4RE29_PHEZH</name>
<evidence type="ECO:0000313" key="2">
    <source>
        <dbReference type="EMBL" id="ACG78462.1"/>
    </source>
</evidence>
<dbReference type="GO" id="GO:0005737">
    <property type="term" value="C:cytoplasm"/>
    <property type="evidence" value="ECO:0007669"/>
    <property type="project" value="TreeGrafter"/>
</dbReference>
<dbReference type="Proteomes" id="UP000001868">
    <property type="component" value="Chromosome"/>
</dbReference>
<dbReference type="KEGG" id="pzu:PHZ_c2051"/>
<dbReference type="Gene3D" id="3.40.50.720">
    <property type="entry name" value="NAD(P)-binding Rossmann-like Domain"/>
    <property type="match status" value="1"/>
</dbReference>
<evidence type="ECO:0000259" key="1">
    <source>
        <dbReference type="Pfam" id="PF01370"/>
    </source>
</evidence>
<protein>
    <recommendedName>
        <fullName evidence="1">NAD-dependent epimerase/dehydratase domain-containing protein</fullName>
    </recommendedName>
</protein>
<dbReference type="InterPro" id="IPR036291">
    <property type="entry name" value="NAD(P)-bd_dom_sf"/>
</dbReference>
<keyword evidence="3" id="KW-1185">Reference proteome</keyword>
<evidence type="ECO:0000313" key="3">
    <source>
        <dbReference type="Proteomes" id="UP000001868"/>
    </source>
</evidence>
<accession>B4RE29</accession>
<dbReference type="SUPFAM" id="SSF51735">
    <property type="entry name" value="NAD(P)-binding Rossmann-fold domains"/>
    <property type="match status" value="1"/>
</dbReference>
<dbReference type="InterPro" id="IPR001509">
    <property type="entry name" value="Epimerase_deHydtase"/>
</dbReference>
<dbReference type="PANTHER" id="PTHR48079:SF6">
    <property type="entry name" value="NAD(P)-BINDING DOMAIN-CONTAINING PROTEIN-RELATED"/>
    <property type="match status" value="1"/>
</dbReference>
<dbReference type="Pfam" id="PF01370">
    <property type="entry name" value="Epimerase"/>
    <property type="match status" value="1"/>
</dbReference>
<proteinExistence type="predicted"/>
<sequence length="281" mass="30052">MRILARRDPFDPLWRDLEPELVLGDLADSRALEALCRGADAVIHGAALVKARSAGHFAAVNREGARRLAAAAGEVPHVLLVSSLAAREPALSPYAASKRAAEDAMAEALGPRLTIARPPAIYGPGDRELLPVFQAACRLPVLPVLNRTARVGMIHVEDAARQIAALADRAPGRTVALSDDRPEGYGWPELMAEAARAVGRAPRLARIPKALVHLVGITNDFSAALGAAPMLTSGKARELLHPDWSIPPAERAEDLPPPRHTLSGGFRDTVAWYRAAGWLKH</sequence>
<dbReference type="eggNOG" id="COG0702">
    <property type="taxonomic scope" value="Bacteria"/>
</dbReference>
<dbReference type="GO" id="GO:0004029">
    <property type="term" value="F:aldehyde dehydrogenase (NAD+) activity"/>
    <property type="evidence" value="ECO:0007669"/>
    <property type="project" value="TreeGrafter"/>
</dbReference>
<dbReference type="InterPro" id="IPR051783">
    <property type="entry name" value="NAD(P)-dependent_oxidoreduct"/>
</dbReference>